<evidence type="ECO:0000313" key="9">
    <source>
        <dbReference type="Proteomes" id="UP001176468"/>
    </source>
</evidence>
<evidence type="ECO:0000313" key="8">
    <source>
        <dbReference type="EMBL" id="MDO7842523.1"/>
    </source>
</evidence>
<dbReference type="InterPro" id="IPR037682">
    <property type="entry name" value="TonB_C"/>
</dbReference>
<name>A0ABT8ZZ12_9SPHN</name>
<evidence type="ECO:0000256" key="6">
    <source>
        <dbReference type="SAM" id="Phobius"/>
    </source>
</evidence>
<evidence type="ECO:0000256" key="3">
    <source>
        <dbReference type="ARBA" id="ARBA00022989"/>
    </source>
</evidence>
<evidence type="ECO:0000256" key="2">
    <source>
        <dbReference type="ARBA" id="ARBA00022692"/>
    </source>
</evidence>
<keyword evidence="9" id="KW-1185">Reference proteome</keyword>
<comment type="subcellular location">
    <subcellularLocation>
        <location evidence="1">Membrane</location>
        <topology evidence="1">Single-pass membrane protein</topology>
    </subcellularLocation>
</comment>
<keyword evidence="4 6" id="KW-0472">Membrane</keyword>
<evidence type="ECO:0000256" key="5">
    <source>
        <dbReference type="SAM" id="MobiDB-lite"/>
    </source>
</evidence>
<evidence type="ECO:0000259" key="7">
    <source>
        <dbReference type="Pfam" id="PF03544"/>
    </source>
</evidence>
<evidence type="ECO:0000256" key="4">
    <source>
        <dbReference type="ARBA" id="ARBA00023136"/>
    </source>
</evidence>
<feature type="region of interest" description="Disordered" evidence="5">
    <location>
        <begin position="218"/>
        <end position="248"/>
    </location>
</feature>
<sequence>MSSYHATNQARLPAAIVAAAVPLVAFWMLATSRTISHHYDPALTMFDVAPTPPPRPEPVKQHPVESKKAEGASAPPNLRSKATEVVAPPPVILMPLPSPVIAAPLPGLGAQARAGAADVAGPGSGAGGVGNGTGSGGSGNGEGAGGIAREAYQKSGRIKDSDFPKSIPRGWRGTVYVDFTVEADGRATACRVARTSGNGEIDATTCRLIEERYRYEPARDRAGKKIRSRVEGQDHTWVSAGNPQDGDR</sequence>
<dbReference type="Pfam" id="PF03544">
    <property type="entry name" value="TonB_C"/>
    <property type="match status" value="1"/>
</dbReference>
<feature type="region of interest" description="Disordered" evidence="5">
    <location>
        <begin position="127"/>
        <end position="146"/>
    </location>
</feature>
<gene>
    <name evidence="8" type="ORF">Q5H94_09310</name>
</gene>
<dbReference type="InterPro" id="IPR006260">
    <property type="entry name" value="TonB/TolA_C"/>
</dbReference>
<dbReference type="SUPFAM" id="SSF74653">
    <property type="entry name" value="TolA/TonB C-terminal domain"/>
    <property type="match status" value="1"/>
</dbReference>
<feature type="compositionally biased region" description="Basic and acidic residues" evidence="5">
    <location>
        <begin position="57"/>
        <end position="70"/>
    </location>
</feature>
<dbReference type="Proteomes" id="UP001176468">
    <property type="component" value="Unassembled WGS sequence"/>
</dbReference>
<feature type="compositionally biased region" description="Basic and acidic residues" evidence="5">
    <location>
        <begin position="218"/>
        <end position="234"/>
    </location>
</feature>
<feature type="domain" description="TonB C-terminal" evidence="7">
    <location>
        <begin position="169"/>
        <end position="230"/>
    </location>
</feature>
<keyword evidence="3 6" id="KW-1133">Transmembrane helix</keyword>
<dbReference type="RefSeq" id="WP_304560983.1">
    <property type="nucleotide sequence ID" value="NZ_JAUQSZ010000005.1"/>
</dbReference>
<organism evidence="8 9">
    <name type="scientific">Sphingomonas immobilis</name>
    <dbReference type="NCBI Taxonomy" id="3063997"/>
    <lineage>
        <taxon>Bacteria</taxon>
        <taxon>Pseudomonadati</taxon>
        <taxon>Pseudomonadota</taxon>
        <taxon>Alphaproteobacteria</taxon>
        <taxon>Sphingomonadales</taxon>
        <taxon>Sphingomonadaceae</taxon>
        <taxon>Sphingomonas</taxon>
    </lineage>
</organism>
<feature type="region of interest" description="Disordered" evidence="5">
    <location>
        <begin position="49"/>
        <end position="80"/>
    </location>
</feature>
<comment type="caution">
    <text evidence="8">The sequence shown here is derived from an EMBL/GenBank/DDBJ whole genome shotgun (WGS) entry which is preliminary data.</text>
</comment>
<reference evidence="8" key="1">
    <citation type="submission" date="2023-07" db="EMBL/GenBank/DDBJ databases">
        <authorList>
            <person name="Kim M.K."/>
        </authorList>
    </citation>
    <scope>NUCLEOTIDE SEQUENCE</scope>
    <source>
        <strain evidence="8">CA1-15</strain>
    </source>
</reference>
<keyword evidence="2 6" id="KW-0812">Transmembrane</keyword>
<accession>A0ABT8ZZ12</accession>
<protein>
    <submittedName>
        <fullName evidence="8">TonB family protein</fullName>
    </submittedName>
</protein>
<dbReference type="EMBL" id="JAUQSZ010000005">
    <property type="protein sequence ID" value="MDO7842523.1"/>
    <property type="molecule type" value="Genomic_DNA"/>
</dbReference>
<dbReference type="Gene3D" id="3.30.1150.10">
    <property type="match status" value="1"/>
</dbReference>
<evidence type="ECO:0000256" key="1">
    <source>
        <dbReference type="ARBA" id="ARBA00004167"/>
    </source>
</evidence>
<feature type="transmembrane region" description="Helical" evidence="6">
    <location>
        <begin position="12"/>
        <end position="30"/>
    </location>
</feature>
<dbReference type="NCBIfam" id="TIGR01352">
    <property type="entry name" value="tonB_Cterm"/>
    <property type="match status" value="1"/>
</dbReference>
<proteinExistence type="predicted"/>